<dbReference type="RefSeq" id="WP_066381725.1">
    <property type="nucleotide sequence ID" value="NZ_LTAZ01000004.1"/>
</dbReference>
<dbReference type="AlphaFoldDB" id="A0A151AGP0"/>
<gene>
    <name evidence="2" type="ORF">HAPAU_18600</name>
</gene>
<dbReference type="InterPro" id="IPR002575">
    <property type="entry name" value="Aminoglycoside_PTrfase"/>
</dbReference>
<comment type="caution">
    <text evidence="2">The sequence shown here is derived from an EMBL/GenBank/DDBJ whole genome shotgun (WGS) entry which is preliminary data.</text>
</comment>
<dbReference type="PATRIC" id="fig|1008153.3.peg.1889"/>
<dbReference type="GO" id="GO:0016740">
    <property type="term" value="F:transferase activity"/>
    <property type="evidence" value="ECO:0007669"/>
    <property type="project" value="UniProtKB-KW"/>
</dbReference>
<name>A0A151AGP0_9EURY</name>
<organism evidence="2 3">
    <name type="scientific">Halalkalicoccus paucihalophilus</name>
    <dbReference type="NCBI Taxonomy" id="1008153"/>
    <lineage>
        <taxon>Archaea</taxon>
        <taxon>Methanobacteriati</taxon>
        <taxon>Methanobacteriota</taxon>
        <taxon>Stenosarchaea group</taxon>
        <taxon>Halobacteria</taxon>
        <taxon>Halobacteriales</taxon>
        <taxon>Halococcaceae</taxon>
        <taxon>Halalkalicoccus</taxon>
    </lineage>
</organism>
<feature type="domain" description="Aminoglycoside phosphotransferase" evidence="1">
    <location>
        <begin position="131"/>
        <end position="277"/>
    </location>
</feature>
<evidence type="ECO:0000259" key="1">
    <source>
        <dbReference type="Pfam" id="PF01636"/>
    </source>
</evidence>
<dbReference type="OrthoDB" id="269382at2157"/>
<proteinExistence type="predicted"/>
<dbReference type="Proteomes" id="UP000075321">
    <property type="component" value="Unassembled WGS sequence"/>
</dbReference>
<evidence type="ECO:0000313" key="3">
    <source>
        <dbReference type="Proteomes" id="UP000075321"/>
    </source>
</evidence>
<accession>A0A151AGP0</accession>
<keyword evidence="2" id="KW-0808">Transferase</keyword>
<dbReference type="Pfam" id="PF01636">
    <property type="entry name" value="APH"/>
    <property type="match status" value="1"/>
</dbReference>
<sequence>MSSIETVSATPSDPMDLIEAFYEHRGGSCRGETYLVLDTGNYITYAFRPESRAIEWLVDRLAGDDWKSRLGVLAIEIVASIPELLPFVPILRSETLSVPVEDPFDVAVIGDRITMLGLDRGRVYTIATDDQAKLQREIERRKQLPDSINTAPIVEDDPEYPYVIKEYLDGRELADPITEWDLLLDALEQLTALYETDRHRVETATAVRTLEAELTAGTETTEPVRSGLALLDELELPPVLHRGSIHGDLHAGNVFINDAVYLLDWEDIREDYVIDDFFRPFVIHQYNTPLHRLFVEMMDGRGTGGRIMAEYAQTIGPSAYGDSNTYSGLPLFYLLSLTADVGTHGSLRGPCRELLSDVVSAYR</sequence>
<protein>
    <submittedName>
        <fullName evidence="2">Phosphotransferase enzyme family protein</fullName>
    </submittedName>
</protein>
<keyword evidence="3" id="KW-1185">Reference proteome</keyword>
<evidence type="ECO:0000313" key="2">
    <source>
        <dbReference type="EMBL" id="KYH26754.1"/>
    </source>
</evidence>
<dbReference type="InterPro" id="IPR011009">
    <property type="entry name" value="Kinase-like_dom_sf"/>
</dbReference>
<dbReference type="EMBL" id="LTAZ01000004">
    <property type="protein sequence ID" value="KYH26754.1"/>
    <property type="molecule type" value="Genomic_DNA"/>
</dbReference>
<dbReference type="SUPFAM" id="SSF56112">
    <property type="entry name" value="Protein kinase-like (PK-like)"/>
    <property type="match status" value="1"/>
</dbReference>
<reference evidence="2 3" key="1">
    <citation type="submission" date="2016-02" db="EMBL/GenBank/DDBJ databases">
        <title>Genome sequence of Halalkalicoccus paucihalophilus DSM 24557.</title>
        <authorList>
            <person name="Poehlein A."/>
            <person name="Daniel R."/>
        </authorList>
    </citation>
    <scope>NUCLEOTIDE SEQUENCE [LARGE SCALE GENOMIC DNA]</scope>
    <source>
        <strain evidence="2 3">DSM 24557</strain>
    </source>
</reference>